<dbReference type="Pfam" id="PF00067">
    <property type="entry name" value="p450"/>
    <property type="match status" value="1"/>
</dbReference>
<dbReference type="InterPro" id="IPR017972">
    <property type="entry name" value="Cyt_P450_CS"/>
</dbReference>
<evidence type="ECO:0000313" key="4">
    <source>
        <dbReference type="Proteomes" id="UP001629432"/>
    </source>
</evidence>
<accession>A0ABW9DM43</accession>
<dbReference type="InterPro" id="IPR001128">
    <property type="entry name" value="Cyt_P450"/>
</dbReference>
<keyword evidence="2" id="KW-0349">Heme</keyword>
<proteinExistence type="inferred from homology"/>
<comment type="caution">
    <text evidence="3">The sequence shown here is derived from an EMBL/GenBank/DDBJ whole genome shotgun (WGS) entry which is preliminary data.</text>
</comment>
<dbReference type="PROSITE" id="PS00086">
    <property type="entry name" value="CYTOCHROME_P450"/>
    <property type="match status" value="1"/>
</dbReference>
<organism evidence="3 4">
    <name type="scientific">Paraburkholderia metrosideri</name>
    <dbReference type="NCBI Taxonomy" id="580937"/>
    <lineage>
        <taxon>Bacteria</taxon>
        <taxon>Pseudomonadati</taxon>
        <taxon>Pseudomonadota</taxon>
        <taxon>Betaproteobacteria</taxon>
        <taxon>Burkholderiales</taxon>
        <taxon>Burkholderiaceae</taxon>
        <taxon>Paraburkholderia</taxon>
    </lineage>
</organism>
<keyword evidence="2" id="KW-0503">Monooxygenase</keyword>
<dbReference type="InterPro" id="IPR002397">
    <property type="entry name" value="Cyt_P450_B"/>
</dbReference>
<dbReference type="Proteomes" id="UP001629432">
    <property type="component" value="Unassembled WGS sequence"/>
</dbReference>
<keyword evidence="2" id="KW-0408">Iron</keyword>
<evidence type="ECO:0000256" key="1">
    <source>
        <dbReference type="ARBA" id="ARBA00010617"/>
    </source>
</evidence>
<dbReference type="PRINTS" id="PR00385">
    <property type="entry name" value="P450"/>
</dbReference>
<gene>
    <name evidence="3" type="ORF">PQQ63_06885</name>
</gene>
<dbReference type="EMBL" id="JAQQCF010000004">
    <property type="protein sequence ID" value="MFM0636415.1"/>
    <property type="molecule type" value="Genomic_DNA"/>
</dbReference>
<reference evidence="3 4" key="1">
    <citation type="journal article" date="2024" name="Chem. Sci.">
        <title>Discovery of megapolipeptins by genome mining of a Burkholderiales bacteria collection.</title>
        <authorList>
            <person name="Paulo B.S."/>
            <person name="Recchia M.J.J."/>
            <person name="Lee S."/>
            <person name="Fergusson C.H."/>
            <person name="Romanowski S.B."/>
            <person name="Hernandez A."/>
            <person name="Krull N."/>
            <person name="Liu D.Y."/>
            <person name="Cavanagh H."/>
            <person name="Bos A."/>
            <person name="Gray C.A."/>
            <person name="Murphy B.T."/>
            <person name="Linington R.G."/>
            <person name="Eustaquio A.S."/>
        </authorList>
    </citation>
    <scope>NUCLEOTIDE SEQUENCE [LARGE SCALE GENOMIC DNA]</scope>
    <source>
        <strain evidence="3 4">RL17-338-BIC-A</strain>
    </source>
</reference>
<dbReference type="RefSeq" id="WP_408334376.1">
    <property type="nucleotide sequence ID" value="NZ_JAQQCF010000004.1"/>
</dbReference>
<evidence type="ECO:0000256" key="2">
    <source>
        <dbReference type="RuleBase" id="RU000461"/>
    </source>
</evidence>
<keyword evidence="2" id="KW-0560">Oxidoreductase</keyword>
<name>A0ABW9DM43_9BURK</name>
<dbReference type="SUPFAM" id="SSF48264">
    <property type="entry name" value="Cytochrome P450"/>
    <property type="match status" value="1"/>
</dbReference>
<dbReference type="Gene3D" id="1.10.630.10">
    <property type="entry name" value="Cytochrome P450"/>
    <property type="match status" value="1"/>
</dbReference>
<keyword evidence="4" id="KW-1185">Reference proteome</keyword>
<sequence length="408" mass="44499">MSTLDASATARRALFYLLTNDTDDRRPLYDALPVEHPVYRDASGTWMVSSYRLAKEVLNSPDFSNRTPSAETGALQDTAGILDMMLFQSEDHHHRLRQVFAPLFSRTRMASLRELVQADLAALFAQIPDPARFDLVAQVAQRLPVLTICRLLGIDVTDTSRLVAASLSAIRLISFAPLRPHEHAQAVTQTMAFMGELNGYMPGVLSLIRAGDTPASPAAAQQGATATYRELLVNVLLMFIAGYGTTMLSIGNTVSEALRRPGLWRSLVAEPASVSGVIRELMRVEPVVHILIRYAVRDAMLDGLSVKAGERVALLIAAANRDPAEFEAPGEVRLDRTSGNSLAFGAGMHGCIGVALARMQLEALFAALIERMPNVALERDANPYLQEGCFRGYRELWLTNARSPSPAA</sequence>
<comment type="similarity">
    <text evidence="1 2">Belongs to the cytochrome P450 family.</text>
</comment>
<dbReference type="InterPro" id="IPR036396">
    <property type="entry name" value="Cyt_P450_sf"/>
</dbReference>
<keyword evidence="2" id="KW-0479">Metal-binding</keyword>
<evidence type="ECO:0000313" key="3">
    <source>
        <dbReference type="EMBL" id="MFM0636415.1"/>
    </source>
</evidence>
<dbReference type="PANTHER" id="PTHR46696:SF4">
    <property type="entry name" value="BIOTIN BIOSYNTHESIS CYTOCHROME P450"/>
    <property type="match status" value="1"/>
</dbReference>
<dbReference type="PRINTS" id="PR00359">
    <property type="entry name" value="BP450"/>
</dbReference>
<protein>
    <submittedName>
        <fullName evidence="3">Cytochrome P450</fullName>
    </submittedName>
</protein>
<dbReference type="PANTHER" id="PTHR46696">
    <property type="entry name" value="P450, PUTATIVE (EUROFUNG)-RELATED"/>
    <property type="match status" value="1"/>
</dbReference>